<evidence type="ECO:0000256" key="1">
    <source>
        <dbReference type="SAM" id="SignalP"/>
    </source>
</evidence>
<protein>
    <submittedName>
        <fullName evidence="2">Uncharacterized protein</fullName>
    </submittedName>
</protein>
<feature type="non-terminal residue" evidence="2">
    <location>
        <position position="1"/>
    </location>
</feature>
<sequence length="89" mass="9564">WISLVILPMLGCQTSQCIHCQRTGIVRVGVETSPGVPKLSTPVVFEAVNVPTRGDIAKGPLKNPGNWKAELDELICGLRVVTGLSELQK</sequence>
<dbReference type="EMBL" id="HACG01017895">
    <property type="protein sequence ID" value="CEK64760.1"/>
    <property type="molecule type" value="Transcribed_RNA"/>
</dbReference>
<dbReference type="AlphaFoldDB" id="A0A0B6ZAI7"/>
<feature type="signal peptide" evidence="1">
    <location>
        <begin position="1"/>
        <end position="17"/>
    </location>
</feature>
<gene>
    <name evidence="2" type="primary">ORF52831</name>
</gene>
<evidence type="ECO:0000313" key="2">
    <source>
        <dbReference type="EMBL" id="CEK64760.1"/>
    </source>
</evidence>
<organism evidence="2">
    <name type="scientific">Arion vulgaris</name>
    <dbReference type="NCBI Taxonomy" id="1028688"/>
    <lineage>
        <taxon>Eukaryota</taxon>
        <taxon>Metazoa</taxon>
        <taxon>Spiralia</taxon>
        <taxon>Lophotrochozoa</taxon>
        <taxon>Mollusca</taxon>
        <taxon>Gastropoda</taxon>
        <taxon>Heterobranchia</taxon>
        <taxon>Euthyneura</taxon>
        <taxon>Panpulmonata</taxon>
        <taxon>Eupulmonata</taxon>
        <taxon>Stylommatophora</taxon>
        <taxon>Helicina</taxon>
        <taxon>Arionoidea</taxon>
        <taxon>Arionidae</taxon>
        <taxon>Arion</taxon>
    </lineage>
</organism>
<feature type="chain" id="PRO_5002110721" evidence="1">
    <location>
        <begin position="18"/>
        <end position="89"/>
    </location>
</feature>
<proteinExistence type="predicted"/>
<accession>A0A0B6ZAI7</accession>
<keyword evidence="1" id="KW-0732">Signal</keyword>
<name>A0A0B6ZAI7_9EUPU</name>
<reference evidence="2" key="1">
    <citation type="submission" date="2014-12" db="EMBL/GenBank/DDBJ databases">
        <title>Insight into the proteome of Arion vulgaris.</title>
        <authorList>
            <person name="Aradska J."/>
            <person name="Bulat T."/>
            <person name="Smidak R."/>
            <person name="Sarate P."/>
            <person name="Gangsoo J."/>
            <person name="Sialana F."/>
            <person name="Bilban M."/>
            <person name="Lubec G."/>
        </authorList>
    </citation>
    <scope>NUCLEOTIDE SEQUENCE</scope>
    <source>
        <tissue evidence="2">Skin</tissue>
    </source>
</reference>